<proteinExistence type="predicted"/>
<keyword evidence="1" id="KW-0812">Transmembrane</keyword>
<protein>
    <recommendedName>
        <fullName evidence="4">NodB homology domain-containing protein</fullName>
    </recommendedName>
</protein>
<dbReference type="InterPro" id="IPR018763">
    <property type="entry name" value="DUF2334"/>
</dbReference>
<evidence type="ECO:0000313" key="3">
    <source>
        <dbReference type="Proteomes" id="UP000176431"/>
    </source>
</evidence>
<keyword evidence="1" id="KW-1133">Transmembrane helix</keyword>
<dbReference type="EMBL" id="MEYK01000015">
    <property type="protein sequence ID" value="OGD25301.1"/>
    <property type="molecule type" value="Genomic_DNA"/>
</dbReference>
<evidence type="ECO:0008006" key="4">
    <source>
        <dbReference type="Google" id="ProtNLM"/>
    </source>
</evidence>
<dbReference type="InterPro" id="IPR011330">
    <property type="entry name" value="Glyco_hydro/deAcase_b/a-brl"/>
</dbReference>
<comment type="caution">
    <text evidence="2">The sequence shown here is derived from an EMBL/GenBank/DDBJ whole genome shotgun (WGS) entry which is preliminary data.</text>
</comment>
<reference evidence="2 3" key="1">
    <citation type="journal article" date="2016" name="Nat. Commun.">
        <title>Thousands of microbial genomes shed light on interconnected biogeochemical processes in an aquifer system.</title>
        <authorList>
            <person name="Anantharaman K."/>
            <person name="Brown C.T."/>
            <person name="Hug L.A."/>
            <person name="Sharon I."/>
            <person name="Castelle C.J."/>
            <person name="Probst A.J."/>
            <person name="Thomas B.C."/>
            <person name="Singh A."/>
            <person name="Wilkins M.J."/>
            <person name="Karaoz U."/>
            <person name="Brodie E.L."/>
            <person name="Williams K.H."/>
            <person name="Hubbard S.S."/>
            <person name="Banfield J.F."/>
        </authorList>
    </citation>
    <scope>NUCLEOTIDE SEQUENCE [LARGE SCALE GENOMIC DNA]</scope>
</reference>
<feature type="transmembrane region" description="Helical" evidence="1">
    <location>
        <begin position="225"/>
        <end position="244"/>
    </location>
</feature>
<dbReference type="SUPFAM" id="SSF88713">
    <property type="entry name" value="Glycoside hydrolase/deacetylase"/>
    <property type="match status" value="1"/>
</dbReference>
<sequence>MIKYFFRLDDIAPNMNWDNFNLALEIFMRNNIKPLIAVIPDVRDPKLLNYPANSNFWPIIRELNNNGWIVAQHGYQHLANNGGGVLQIHKSGEFGGMSFEEQKIIISTGRKIMEAQTIIPDVFVAPRHSFDKNTLKALKQNNFHFISDGIALWPFKKWNLVWLPQILWRPRKGMFGLVTIALHTNTMNQEDFKNLEKFMEKNRKNIGDFLELMEWHKKSGFIKKILLFFINQLFKVFWYSVFYVKFKRF</sequence>
<organism evidence="2 3">
    <name type="scientific">Candidatus Azambacteria bacterium RIFCSPHIGHO2_01_FULL_40_24</name>
    <dbReference type="NCBI Taxonomy" id="1797301"/>
    <lineage>
        <taxon>Bacteria</taxon>
        <taxon>Candidatus Azamiibacteriota</taxon>
    </lineage>
</organism>
<name>A0A1F5B403_9BACT</name>
<keyword evidence="1" id="KW-0472">Membrane</keyword>
<dbReference type="GO" id="GO:0005975">
    <property type="term" value="P:carbohydrate metabolic process"/>
    <property type="evidence" value="ECO:0007669"/>
    <property type="project" value="InterPro"/>
</dbReference>
<dbReference type="Gene3D" id="3.20.20.370">
    <property type="entry name" value="Glycoside hydrolase/deacetylase"/>
    <property type="match status" value="1"/>
</dbReference>
<evidence type="ECO:0000313" key="2">
    <source>
        <dbReference type="EMBL" id="OGD25301.1"/>
    </source>
</evidence>
<evidence type="ECO:0000256" key="1">
    <source>
        <dbReference type="SAM" id="Phobius"/>
    </source>
</evidence>
<accession>A0A1F5B403</accession>
<dbReference type="Pfam" id="PF10096">
    <property type="entry name" value="DUF2334"/>
    <property type="match status" value="1"/>
</dbReference>
<gene>
    <name evidence="2" type="ORF">A2819_00255</name>
</gene>
<dbReference type="Proteomes" id="UP000176431">
    <property type="component" value="Unassembled WGS sequence"/>
</dbReference>
<dbReference type="AlphaFoldDB" id="A0A1F5B403"/>